<evidence type="ECO:0000313" key="3">
    <source>
        <dbReference type="EMBL" id="MEW1976311.1"/>
    </source>
</evidence>
<evidence type="ECO:0000256" key="2">
    <source>
        <dbReference type="SAM" id="Phobius"/>
    </source>
</evidence>
<evidence type="ECO:0000256" key="1">
    <source>
        <dbReference type="SAM" id="MobiDB-lite"/>
    </source>
</evidence>
<dbReference type="Proteomes" id="UP001553715">
    <property type="component" value="Unassembled WGS sequence"/>
</dbReference>
<gene>
    <name evidence="3" type="ORF">AB0301_14720</name>
</gene>
<keyword evidence="2" id="KW-0812">Transmembrane</keyword>
<feature type="compositionally biased region" description="Polar residues" evidence="1">
    <location>
        <begin position="47"/>
        <end position="75"/>
    </location>
</feature>
<feature type="transmembrane region" description="Helical" evidence="2">
    <location>
        <begin position="16"/>
        <end position="37"/>
    </location>
</feature>
<evidence type="ECO:0000313" key="4">
    <source>
        <dbReference type="Proteomes" id="UP001553715"/>
    </source>
</evidence>
<organism evidence="3 4">
    <name type="scientific">Microbacterium profundi</name>
    <dbReference type="NCBI Taxonomy" id="450380"/>
    <lineage>
        <taxon>Bacteria</taxon>
        <taxon>Bacillati</taxon>
        <taxon>Actinomycetota</taxon>
        <taxon>Actinomycetes</taxon>
        <taxon>Micrococcales</taxon>
        <taxon>Microbacteriaceae</taxon>
        <taxon>Microbacterium</taxon>
    </lineage>
</organism>
<keyword evidence="4" id="KW-1185">Reference proteome</keyword>
<comment type="caution">
    <text evidence="3">The sequence shown here is derived from an EMBL/GenBank/DDBJ whole genome shotgun (WGS) entry which is preliminary data.</text>
</comment>
<accession>A0ABV3LK75</accession>
<proteinExistence type="predicted"/>
<keyword evidence="2" id="KW-1133">Transmembrane helix</keyword>
<reference evidence="3 4" key="1">
    <citation type="submission" date="2024-06" db="EMBL/GenBank/DDBJ databases">
        <title>The Natural Products Discovery Center: Release of the First 8490 Sequenced Strains for Exploring Actinobacteria Biosynthetic Diversity.</title>
        <authorList>
            <person name="Kalkreuter E."/>
            <person name="Kautsar S.A."/>
            <person name="Yang D."/>
            <person name="Bader C.D."/>
            <person name="Teijaro C.N."/>
            <person name="Fluegel L."/>
            <person name="Davis C.M."/>
            <person name="Simpson J.R."/>
            <person name="Lauterbach L."/>
            <person name="Steele A.D."/>
            <person name="Gui C."/>
            <person name="Meng S."/>
            <person name="Li G."/>
            <person name="Viehrig K."/>
            <person name="Ye F."/>
            <person name="Su P."/>
            <person name="Kiefer A.F."/>
            <person name="Nichols A."/>
            <person name="Cepeda A.J."/>
            <person name="Yan W."/>
            <person name="Fan B."/>
            <person name="Jiang Y."/>
            <person name="Adhikari A."/>
            <person name="Zheng C.-J."/>
            <person name="Schuster L."/>
            <person name="Cowan T.M."/>
            <person name="Smanski M.J."/>
            <person name="Chevrette M.G."/>
            <person name="De Carvalho L.P.S."/>
            <person name="Shen B."/>
        </authorList>
    </citation>
    <scope>NUCLEOTIDE SEQUENCE [LARGE SCALE GENOMIC DNA]</scope>
    <source>
        <strain evidence="3 4">NPDC077434</strain>
    </source>
</reference>
<name>A0ABV3LK75_9MICO</name>
<dbReference type="EMBL" id="JBFBMH010000027">
    <property type="protein sequence ID" value="MEW1976311.1"/>
    <property type="molecule type" value="Genomic_DNA"/>
</dbReference>
<sequence>MKTRDFSTPGVRRKTVVIAIAAVLVLAVTGVGVYGLLIGPREPGTASPVQPTTSDPTASSAPVPNPTPTLSSISASRDPETFARRVSDALFTWDTAAGLLPLDYTSVILEVGDPTGEEQAGLASDIATYLPSREAWLQLREYATAQSLTIENAYVPDAWAEAQTQSSGQLAEGTTAITIEGTRHRTGTWNRTPVESDHAVSFTVFLVCPPTYDTCHLLRLSELDNPLR</sequence>
<feature type="region of interest" description="Disordered" evidence="1">
    <location>
        <begin position="44"/>
        <end position="78"/>
    </location>
</feature>
<keyword evidence="2" id="KW-0472">Membrane</keyword>
<protein>
    <submittedName>
        <fullName evidence="3">Uncharacterized protein</fullName>
    </submittedName>
</protein>
<dbReference type="RefSeq" id="WP_366233304.1">
    <property type="nucleotide sequence ID" value="NZ_JBFBMH010000027.1"/>
</dbReference>